<evidence type="ECO:0000313" key="3">
    <source>
        <dbReference type="Proteomes" id="UP000190057"/>
    </source>
</evidence>
<name>A0ABN5BYY6_9FLAO</name>
<dbReference type="GeneID" id="56686102"/>
<keyword evidence="3" id="KW-1185">Reference proteome</keyword>
<keyword evidence="1" id="KW-1133">Transmembrane helix</keyword>
<evidence type="ECO:0008006" key="4">
    <source>
        <dbReference type="Google" id="ProtNLM"/>
    </source>
</evidence>
<dbReference type="EMBL" id="CP023401">
    <property type="protein sequence ID" value="ATC37754.1"/>
    <property type="molecule type" value="Genomic_DNA"/>
</dbReference>
<accession>A0ABN5BYY6</accession>
<proteinExistence type="predicted"/>
<evidence type="ECO:0000256" key="1">
    <source>
        <dbReference type="SAM" id="Phobius"/>
    </source>
</evidence>
<protein>
    <recommendedName>
        <fullName evidence="4">ABC transmembrane type-1 domain-containing protein</fullName>
    </recommendedName>
</protein>
<dbReference type="RefSeq" id="WP_009090437.1">
    <property type="nucleotide sequence ID" value="NZ_CP023401.1"/>
</dbReference>
<feature type="transmembrane region" description="Helical" evidence="1">
    <location>
        <begin position="70"/>
        <end position="91"/>
    </location>
</feature>
<sequence length="114" mass="13267">MKNKEIISFYKEMSPLAKVLWAGKSVRSYSIAIFLFCIILTLTVNILFLYTGIWKEILNTKSTLLRSDNFGLIILIILITLPNAFTFYGILKSLGLYFKTPRNRYFEQLQNKCL</sequence>
<reference evidence="2 3" key="1">
    <citation type="submission" date="2017-09" db="EMBL/GenBank/DDBJ databases">
        <title>Complete circularized genomes of four mosquito-derived Elizabethkingia anophelis isolates.</title>
        <authorList>
            <person name="Nicholson A.C."/>
            <person name="Xu J."/>
        </authorList>
    </citation>
    <scope>NUCLEOTIDE SEQUENCE [LARGE SCALE GENOMIC DNA]</scope>
    <source>
        <strain evidence="2 3">R26</strain>
    </source>
</reference>
<evidence type="ECO:0000313" key="2">
    <source>
        <dbReference type="EMBL" id="ATC37754.1"/>
    </source>
</evidence>
<keyword evidence="1" id="KW-0812">Transmembrane</keyword>
<keyword evidence="1" id="KW-0472">Membrane</keyword>
<feature type="transmembrane region" description="Helical" evidence="1">
    <location>
        <begin position="28"/>
        <end position="50"/>
    </location>
</feature>
<organism evidence="2 3">
    <name type="scientific">Elizabethkingia anophelis R26</name>
    <dbReference type="NCBI Taxonomy" id="1246994"/>
    <lineage>
        <taxon>Bacteria</taxon>
        <taxon>Pseudomonadati</taxon>
        <taxon>Bacteroidota</taxon>
        <taxon>Flavobacteriia</taxon>
        <taxon>Flavobacteriales</taxon>
        <taxon>Weeksellaceae</taxon>
        <taxon>Elizabethkingia</taxon>
    </lineage>
</organism>
<gene>
    <name evidence="2" type="ORF">BAZ09_016555</name>
</gene>
<dbReference type="Proteomes" id="UP000190057">
    <property type="component" value="Chromosome"/>
</dbReference>